<dbReference type="GO" id="GO:0005694">
    <property type="term" value="C:chromosome"/>
    <property type="evidence" value="ECO:0007669"/>
    <property type="project" value="UniProtKB-SubCell"/>
</dbReference>
<evidence type="ECO:0000259" key="6">
    <source>
        <dbReference type="Pfam" id="PF01918"/>
    </source>
</evidence>
<dbReference type="NCBIfam" id="NF003088">
    <property type="entry name" value="PRK04015.1"/>
    <property type="match status" value="1"/>
</dbReference>
<dbReference type="GO" id="GO:0030261">
    <property type="term" value="P:chromosome condensation"/>
    <property type="evidence" value="ECO:0007669"/>
    <property type="project" value="UniProtKB-KW"/>
</dbReference>
<gene>
    <name evidence="5" type="primary">albA</name>
    <name evidence="7" type="ORF">SAMN02745355_1069</name>
</gene>
<dbReference type="OrthoDB" id="10360at2157"/>
<dbReference type="InterPro" id="IPR013795">
    <property type="entry name" value="DNA/RNA-bd_Alba"/>
</dbReference>
<evidence type="ECO:0000256" key="2">
    <source>
        <dbReference type="ARBA" id="ARBA00022454"/>
    </source>
</evidence>
<dbReference type="SUPFAM" id="SSF82704">
    <property type="entry name" value="AlbA-like"/>
    <property type="match status" value="1"/>
</dbReference>
<keyword evidence="2 5" id="KW-0158">Chromosome</keyword>
<dbReference type="HAMAP" id="MF_01122">
    <property type="entry name" value="AlbA"/>
    <property type="match status" value="1"/>
</dbReference>
<sequence length="90" mass="10056">MAEENVIFVGKKPTMNYVLAIVTQFNNNSTSRIVIKARGKAISKAVDIAEITRHKFIQDAKYDEIKLDTESLQGEKGESNVSSIEIVLTR</sequence>
<dbReference type="InterPro" id="IPR036882">
    <property type="entry name" value="Alba-like_dom_sf"/>
</dbReference>
<comment type="similarity">
    <text evidence="1 5">Belongs to the histone-like Alba family.</text>
</comment>
<keyword evidence="4 5" id="KW-0238">DNA-binding</keyword>
<proteinExistence type="inferred from homology"/>
<dbReference type="EMBL" id="FWYE01000002">
    <property type="protein sequence ID" value="SMD31148.1"/>
    <property type="molecule type" value="Genomic_DNA"/>
</dbReference>
<dbReference type="GO" id="GO:0003723">
    <property type="term" value="F:RNA binding"/>
    <property type="evidence" value="ECO:0007669"/>
    <property type="project" value="InterPro"/>
</dbReference>
<evidence type="ECO:0000313" key="8">
    <source>
        <dbReference type="Proteomes" id="UP000192315"/>
    </source>
</evidence>
<feature type="modified residue" description="N6-acetyllysine" evidence="5">
    <location>
        <position position="11"/>
    </location>
</feature>
<accession>A0A8G2FXA0</accession>
<feature type="domain" description="DNA/RNA-binding protein Alba-like" evidence="6">
    <location>
        <begin position="5"/>
        <end position="67"/>
    </location>
</feature>
<keyword evidence="8" id="KW-1185">Reference proteome</keyword>
<dbReference type="RefSeq" id="WP_011178001.1">
    <property type="nucleotide sequence ID" value="NC_005877.1"/>
</dbReference>
<comment type="subcellular location">
    <subcellularLocation>
        <location evidence="5">Cytoplasm</location>
    </subcellularLocation>
    <subcellularLocation>
        <location evidence="5">Chromosome</location>
    </subcellularLocation>
</comment>
<name>A0A8G2FXA0_PICTO</name>
<dbReference type="NCBIfam" id="TIGR00285">
    <property type="entry name" value="DNA-binding protein Alba"/>
    <property type="match status" value="1"/>
</dbReference>
<keyword evidence="5" id="KW-0226">DNA condensation</keyword>
<evidence type="ECO:0000256" key="1">
    <source>
        <dbReference type="ARBA" id="ARBA00008018"/>
    </source>
</evidence>
<keyword evidence="5" id="KW-0007">Acetylation</keyword>
<comment type="function">
    <text evidence="5">Binds double-stranded DNA tightly but without sequence specificity. Involved in DNA compaction.</text>
</comment>
<protein>
    <recommendedName>
        <fullName evidence="5">DNA/RNA-binding protein Alba</fullName>
    </recommendedName>
</protein>
<reference evidence="7 8" key="1">
    <citation type="submission" date="2017-04" db="EMBL/GenBank/DDBJ databases">
        <authorList>
            <person name="Varghese N."/>
            <person name="Submissions S."/>
        </authorList>
    </citation>
    <scope>NUCLEOTIDE SEQUENCE [LARGE SCALE GENOMIC DNA]</scope>
    <source>
        <strain evidence="7 8">DSM 9789</strain>
    </source>
</reference>
<dbReference type="Gene3D" id="3.30.110.20">
    <property type="entry name" value="Alba-like domain"/>
    <property type="match status" value="1"/>
</dbReference>
<comment type="PTM">
    <text evidence="5">Acetylated. Acetylation at Lys-11 decreases DNA-binding affinity.</text>
</comment>
<dbReference type="AlphaFoldDB" id="A0A8G2FXA0"/>
<dbReference type="GeneID" id="2844576"/>
<evidence type="ECO:0000256" key="4">
    <source>
        <dbReference type="ARBA" id="ARBA00023125"/>
    </source>
</evidence>
<comment type="caution">
    <text evidence="7">The sequence shown here is derived from an EMBL/GenBank/DDBJ whole genome shotgun (WGS) entry which is preliminary data.</text>
</comment>
<dbReference type="Pfam" id="PF01918">
    <property type="entry name" value="Alba"/>
    <property type="match status" value="1"/>
</dbReference>
<dbReference type="Proteomes" id="UP000192315">
    <property type="component" value="Unassembled WGS sequence"/>
</dbReference>
<dbReference type="PIRSF" id="PIRSF028732">
    <property type="entry name" value="Alba"/>
    <property type="match status" value="1"/>
</dbReference>
<organism evidence="7 8">
    <name type="scientific">Picrophilus torridus (strain ATCC 700027 / DSM 9790 / JCM 10055 / NBRC 100828 / KAW 2/3)</name>
    <dbReference type="NCBI Taxonomy" id="1122961"/>
    <lineage>
        <taxon>Archaea</taxon>
        <taxon>Methanobacteriati</taxon>
        <taxon>Thermoplasmatota</taxon>
        <taxon>Thermoplasmata</taxon>
        <taxon>Thermoplasmatales</taxon>
        <taxon>Picrophilaceae</taxon>
        <taxon>Picrophilus</taxon>
    </lineage>
</organism>
<dbReference type="GO" id="GO:0005737">
    <property type="term" value="C:cytoplasm"/>
    <property type="evidence" value="ECO:0007669"/>
    <property type="project" value="UniProtKB-SubCell"/>
</dbReference>
<dbReference type="GO" id="GO:0003690">
    <property type="term" value="F:double-stranded DNA binding"/>
    <property type="evidence" value="ECO:0007669"/>
    <property type="project" value="UniProtKB-UniRule"/>
</dbReference>
<evidence type="ECO:0000256" key="5">
    <source>
        <dbReference type="HAMAP-Rule" id="MF_01122"/>
    </source>
</evidence>
<evidence type="ECO:0000256" key="3">
    <source>
        <dbReference type="ARBA" id="ARBA00022490"/>
    </source>
</evidence>
<dbReference type="SMR" id="A0A8G2FXA0"/>
<dbReference type="InterPro" id="IPR002775">
    <property type="entry name" value="DNA/RNA-bd_Alba-like"/>
</dbReference>
<keyword evidence="3 5" id="KW-0963">Cytoplasm</keyword>
<evidence type="ECO:0000313" key="7">
    <source>
        <dbReference type="EMBL" id="SMD31148.1"/>
    </source>
</evidence>